<proteinExistence type="predicted"/>
<evidence type="ECO:0000256" key="1">
    <source>
        <dbReference type="ARBA" id="ARBA00004123"/>
    </source>
</evidence>
<dbReference type="InterPro" id="IPR036388">
    <property type="entry name" value="WH-like_DNA-bd_sf"/>
</dbReference>
<feature type="compositionally biased region" description="Basic and acidic residues" evidence="12">
    <location>
        <begin position="48"/>
        <end position="61"/>
    </location>
</feature>
<evidence type="ECO:0000256" key="8">
    <source>
        <dbReference type="ARBA" id="ARBA00023163"/>
    </source>
</evidence>
<organism evidence="14">
    <name type="scientific">Darwinula stevensoni</name>
    <dbReference type="NCBI Taxonomy" id="69355"/>
    <lineage>
        <taxon>Eukaryota</taxon>
        <taxon>Metazoa</taxon>
        <taxon>Ecdysozoa</taxon>
        <taxon>Arthropoda</taxon>
        <taxon>Crustacea</taxon>
        <taxon>Oligostraca</taxon>
        <taxon>Ostracoda</taxon>
        <taxon>Podocopa</taxon>
        <taxon>Podocopida</taxon>
        <taxon>Darwinulocopina</taxon>
        <taxon>Darwinuloidea</taxon>
        <taxon>Darwinulidae</taxon>
        <taxon>Darwinula</taxon>
    </lineage>
</organism>
<keyword evidence="4" id="KW-0221">Differentiation</keyword>
<dbReference type="PROSITE" id="PS50039">
    <property type="entry name" value="FORK_HEAD_3"/>
    <property type="match status" value="1"/>
</dbReference>
<evidence type="ECO:0000256" key="2">
    <source>
        <dbReference type="ARBA" id="ARBA00022499"/>
    </source>
</evidence>
<evidence type="ECO:0000256" key="4">
    <source>
        <dbReference type="ARBA" id="ARBA00022782"/>
    </source>
</evidence>
<evidence type="ECO:0000313" key="15">
    <source>
        <dbReference type="Proteomes" id="UP000677054"/>
    </source>
</evidence>
<feature type="region of interest" description="Disordered" evidence="12">
    <location>
        <begin position="1"/>
        <end position="61"/>
    </location>
</feature>
<evidence type="ECO:0000256" key="5">
    <source>
        <dbReference type="ARBA" id="ARBA00022843"/>
    </source>
</evidence>
<evidence type="ECO:0000256" key="3">
    <source>
        <dbReference type="ARBA" id="ARBA00022553"/>
    </source>
</evidence>
<dbReference type="AlphaFoldDB" id="A0A7R8XAF4"/>
<dbReference type="GO" id="GO:0000981">
    <property type="term" value="F:DNA-binding transcription factor activity, RNA polymerase II-specific"/>
    <property type="evidence" value="ECO:0007669"/>
    <property type="project" value="TreeGrafter"/>
</dbReference>
<keyword evidence="9 11" id="KW-0539">Nucleus</keyword>
<feature type="compositionally biased region" description="Pro residues" evidence="12">
    <location>
        <begin position="32"/>
        <end position="42"/>
    </location>
</feature>
<accession>A0A7R8XAF4</accession>
<dbReference type="Pfam" id="PF00250">
    <property type="entry name" value="Forkhead"/>
    <property type="match status" value="1"/>
</dbReference>
<dbReference type="InterPro" id="IPR001766">
    <property type="entry name" value="Fork_head_dom"/>
</dbReference>
<dbReference type="PRINTS" id="PR00053">
    <property type="entry name" value="FORKHEAD"/>
</dbReference>
<keyword evidence="2" id="KW-1017">Isopeptide bond</keyword>
<dbReference type="SUPFAM" id="SSF46785">
    <property type="entry name" value="Winged helix' DNA-binding domain"/>
    <property type="match status" value="1"/>
</dbReference>
<evidence type="ECO:0000256" key="9">
    <source>
        <dbReference type="ARBA" id="ARBA00023242"/>
    </source>
</evidence>
<dbReference type="SMART" id="SM00339">
    <property type="entry name" value="FH"/>
    <property type="match status" value="1"/>
</dbReference>
<gene>
    <name evidence="14" type="ORF">DSTB1V02_LOCUS6120</name>
</gene>
<dbReference type="FunFam" id="1.10.10.10:FF:000071">
    <property type="entry name" value="Forkhead box F1"/>
    <property type="match status" value="1"/>
</dbReference>
<dbReference type="InterPro" id="IPR047515">
    <property type="entry name" value="FH_FOXL2"/>
</dbReference>
<comment type="subcellular location">
    <subcellularLocation>
        <location evidence="1 11">Nucleus</location>
    </subcellularLocation>
</comment>
<keyword evidence="3" id="KW-0597">Phosphoprotein</keyword>
<dbReference type="InterPro" id="IPR030456">
    <property type="entry name" value="TF_fork_head_CS_2"/>
</dbReference>
<keyword evidence="8" id="KW-0804">Transcription</keyword>
<keyword evidence="15" id="KW-1185">Reference proteome</keyword>
<dbReference type="PANTHER" id="PTHR11829:SF411">
    <property type="entry name" value="FORKHEAD BOX PROTEIN L2"/>
    <property type="match status" value="1"/>
</dbReference>
<evidence type="ECO:0000256" key="7">
    <source>
        <dbReference type="ARBA" id="ARBA00023125"/>
    </source>
</evidence>
<dbReference type="CDD" id="cd20028">
    <property type="entry name" value="FH_FOXL2"/>
    <property type="match status" value="1"/>
</dbReference>
<reference evidence="14" key="1">
    <citation type="submission" date="2020-11" db="EMBL/GenBank/DDBJ databases">
        <authorList>
            <person name="Tran Van P."/>
        </authorList>
    </citation>
    <scope>NUCLEOTIDE SEQUENCE</scope>
</reference>
<evidence type="ECO:0000256" key="11">
    <source>
        <dbReference type="PROSITE-ProRule" id="PRU00089"/>
    </source>
</evidence>
<protein>
    <recommendedName>
        <fullName evidence="10">Forkhead box protein L2</fullName>
    </recommendedName>
</protein>
<evidence type="ECO:0000256" key="10">
    <source>
        <dbReference type="ARBA" id="ARBA00034872"/>
    </source>
</evidence>
<dbReference type="GO" id="GO:0001710">
    <property type="term" value="P:mesodermal cell fate commitment"/>
    <property type="evidence" value="ECO:0007669"/>
    <property type="project" value="UniProtKB-ARBA"/>
</dbReference>
<feature type="domain" description="Fork-head" evidence="13">
    <location>
        <begin position="60"/>
        <end position="154"/>
    </location>
</feature>
<dbReference type="GO" id="GO:0005634">
    <property type="term" value="C:nucleus"/>
    <property type="evidence" value="ECO:0007669"/>
    <property type="project" value="UniProtKB-SubCell"/>
</dbReference>
<dbReference type="EMBL" id="LR900602">
    <property type="protein sequence ID" value="CAD7246266.1"/>
    <property type="molecule type" value="Genomic_DNA"/>
</dbReference>
<dbReference type="InterPro" id="IPR050211">
    <property type="entry name" value="FOX_domain-containing"/>
</dbReference>
<keyword evidence="7 11" id="KW-0238">DNA-binding</keyword>
<dbReference type="PROSITE" id="PS00657">
    <property type="entry name" value="FORK_HEAD_1"/>
    <property type="match status" value="1"/>
</dbReference>
<sequence>MSLVKEEPVSTTTLELSPPTPPPSAPTAPTAPATPHPGPSSPPSKRKKPDDQDSSNPDKKPPYSYVALIFKAIKESADGKLTLAEIYSYIKNNFPYYEKTKKGWQNSIRHNLSLNDCFVKIPREGGGERKGNYWTIAPEHMDMFDENNFTRRRRTRRRLTGGGGFACTKSLFGGGGEFLGGGHPGHPGHPRGAFFSPCPPPHPHPHWMSFTTSAATTHPSGYGAGPPAAAQGPAQSAYLQSSMGSVLGGMQPMQLSSISYDQFGEFTPNAG</sequence>
<name>A0A7R8XAF4_9CRUS</name>
<dbReference type="OrthoDB" id="6367451at2759"/>
<dbReference type="PANTHER" id="PTHR11829">
    <property type="entry name" value="FORKHEAD BOX PROTEIN"/>
    <property type="match status" value="1"/>
</dbReference>
<dbReference type="PROSITE" id="PS00658">
    <property type="entry name" value="FORK_HEAD_2"/>
    <property type="match status" value="1"/>
</dbReference>
<evidence type="ECO:0000259" key="13">
    <source>
        <dbReference type="PROSITE" id="PS50039"/>
    </source>
</evidence>
<dbReference type="InterPro" id="IPR036390">
    <property type="entry name" value="WH_DNA-bd_sf"/>
</dbReference>
<evidence type="ECO:0000256" key="12">
    <source>
        <dbReference type="SAM" id="MobiDB-lite"/>
    </source>
</evidence>
<feature type="DNA-binding region" description="Fork-head" evidence="11">
    <location>
        <begin position="60"/>
        <end position="154"/>
    </location>
</feature>
<keyword evidence="6" id="KW-0805">Transcription regulation</keyword>
<evidence type="ECO:0000256" key="6">
    <source>
        <dbReference type="ARBA" id="ARBA00023015"/>
    </source>
</evidence>
<dbReference type="EMBL" id="CAJPEV010001085">
    <property type="protein sequence ID" value="CAG0890615.1"/>
    <property type="molecule type" value="Genomic_DNA"/>
</dbReference>
<dbReference type="Gene3D" id="1.10.10.10">
    <property type="entry name" value="Winged helix-like DNA-binding domain superfamily/Winged helix DNA-binding domain"/>
    <property type="match status" value="1"/>
</dbReference>
<dbReference type="Proteomes" id="UP000677054">
    <property type="component" value="Unassembled WGS sequence"/>
</dbReference>
<keyword evidence="5" id="KW-0832">Ubl conjugation</keyword>
<dbReference type="GO" id="GO:0000978">
    <property type="term" value="F:RNA polymerase II cis-regulatory region sequence-specific DNA binding"/>
    <property type="evidence" value="ECO:0007669"/>
    <property type="project" value="TreeGrafter"/>
</dbReference>
<evidence type="ECO:0000313" key="14">
    <source>
        <dbReference type="EMBL" id="CAD7246266.1"/>
    </source>
</evidence>
<dbReference type="InterPro" id="IPR018122">
    <property type="entry name" value="TF_fork_head_CS_1"/>
</dbReference>